<reference evidence="3" key="2">
    <citation type="journal article" date="2017" name="J. Anim. Genet.">
        <title>Multiple reference genome sequences of hot pepper reveal the massive evolution of plant disease resistance genes by retroduplication.</title>
        <authorList>
            <person name="Kim S."/>
            <person name="Park J."/>
            <person name="Yeom S.-I."/>
            <person name="Kim Y.-M."/>
            <person name="Seo E."/>
            <person name="Kim K.-T."/>
            <person name="Kim M.-S."/>
            <person name="Lee J.M."/>
            <person name="Cheong K."/>
            <person name="Shin H.-S."/>
            <person name="Kim S.-B."/>
            <person name="Han K."/>
            <person name="Lee J."/>
            <person name="Park M."/>
            <person name="Lee H.-A."/>
            <person name="Lee H.-Y."/>
            <person name="Lee Y."/>
            <person name="Oh S."/>
            <person name="Lee J.H."/>
            <person name="Choi E."/>
            <person name="Choi E."/>
            <person name="Lee S.E."/>
            <person name="Jeon J."/>
            <person name="Kim H."/>
            <person name="Choi G."/>
            <person name="Song H."/>
            <person name="Lee J."/>
            <person name="Lee S.-C."/>
            <person name="Kwon J.-K."/>
            <person name="Lee H.-Y."/>
            <person name="Koo N."/>
            <person name="Hong Y."/>
            <person name="Kim R.W."/>
            <person name="Kang W.-H."/>
            <person name="Huh J.H."/>
            <person name="Kang B.-C."/>
            <person name="Yang T.-J."/>
            <person name="Lee Y.-H."/>
            <person name="Bennetzen J.L."/>
            <person name="Choi D."/>
        </authorList>
    </citation>
    <scope>NUCLEOTIDE SEQUENCE [LARGE SCALE GENOMIC DNA]</scope>
    <source>
        <strain evidence="3">cv. PBC81</strain>
    </source>
</reference>
<dbReference type="STRING" id="33114.A0A2G2VPW7"/>
<name>A0A2G2VPW7_CAPBA</name>
<dbReference type="Proteomes" id="UP000224567">
    <property type="component" value="Unassembled WGS sequence"/>
</dbReference>
<keyword evidence="3" id="KW-1185">Reference proteome</keyword>
<evidence type="ECO:0008006" key="4">
    <source>
        <dbReference type="Google" id="ProtNLM"/>
    </source>
</evidence>
<evidence type="ECO:0000313" key="3">
    <source>
        <dbReference type="Proteomes" id="UP000224567"/>
    </source>
</evidence>
<dbReference type="PANTHER" id="PTHR36766">
    <property type="entry name" value="PLANT BROAD-SPECTRUM MILDEW RESISTANCE PROTEIN RPW8"/>
    <property type="match status" value="1"/>
</dbReference>
<proteinExistence type="predicted"/>
<evidence type="ECO:0000256" key="1">
    <source>
        <dbReference type="ARBA" id="ARBA00022821"/>
    </source>
</evidence>
<evidence type="ECO:0000313" key="2">
    <source>
        <dbReference type="EMBL" id="PHT35027.1"/>
    </source>
</evidence>
<organism evidence="2 3">
    <name type="scientific">Capsicum baccatum</name>
    <name type="common">Peruvian pepper</name>
    <dbReference type="NCBI Taxonomy" id="33114"/>
    <lineage>
        <taxon>Eukaryota</taxon>
        <taxon>Viridiplantae</taxon>
        <taxon>Streptophyta</taxon>
        <taxon>Embryophyta</taxon>
        <taxon>Tracheophyta</taxon>
        <taxon>Spermatophyta</taxon>
        <taxon>Magnoliopsida</taxon>
        <taxon>eudicotyledons</taxon>
        <taxon>Gunneridae</taxon>
        <taxon>Pentapetalae</taxon>
        <taxon>asterids</taxon>
        <taxon>lamiids</taxon>
        <taxon>Solanales</taxon>
        <taxon>Solanaceae</taxon>
        <taxon>Solanoideae</taxon>
        <taxon>Capsiceae</taxon>
        <taxon>Capsicum</taxon>
    </lineage>
</organism>
<protein>
    <recommendedName>
        <fullName evidence="4">NB-ARC domain-containing protein</fullName>
    </recommendedName>
</protein>
<accession>A0A2G2VPW7</accession>
<dbReference type="InterPro" id="IPR032675">
    <property type="entry name" value="LRR_dom_sf"/>
</dbReference>
<sequence>MIEIEGEWASGKTITQVNSEKCKRAEEVGKIEKAVAALSISEKAPFIVLSKVLEEAYVPVGTSVENLAAMIGNVVGNHRISFSDEKLPFEGAMHNKAMHVTVICRDYAINQAPDSSKMNSNMFLELVTLDGSDSVSSPELVSRARNLWIESCQDLTRFLLTNETETLHIWYCKNLEILCVACGTQMASLTIYEGKKLKRLPEGLPFNLQLLEIGYCKKLVNDRKKWRLQRLPSLRELWIEHDGSDEEIVGGENWELPCSIQRLTIHNLKTLSSQLLKSLTSLEYLCTEELPQIQSLLEQQLPSLLSELGLYNHDEFHSLPTEGLQHLTSLRRLDISYCPQLQSLPESVLPSSLSELNIKDCPNLQSLPVKGIPSSLSKLSIRNCPLLEPLVEFDKGEYWPEVAHTSTIEIDDDYL</sequence>
<dbReference type="SUPFAM" id="SSF52058">
    <property type="entry name" value="L domain-like"/>
    <property type="match status" value="1"/>
</dbReference>
<dbReference type="GO" id="GO:0006952">
    <property type="term" value="P:defense response"/>
    <property type="evidence" value="ECO:0007669"/>
    <property type="project" value="UniProtKB-KW"/>
</dbReference>
<dbReference type="AlphaFoldDB" id="A0A2G2VPW7"/>
<reference evidence="2 3" key="1">
    <citation type="journal article" date="2017" name="Genome Biol.">
        <title>New reference genome sequences of hot pepper reveal the massive evolution of plant disease-resistance genes by retroduplication.</title>
        <authorList>
            <person name="Kim S."/>
            <person name="Park J."/>
            <person name="Yeom S.I."/>
            <person name="Kim Y.M."/>
            <person name="Seo E."/>
            <person name="Kim K.T."/>
            <person name="Kim M.S."/>
            <person name="Lee J.M."/>
            <person name="Cheong K."/>
            <person name="Shin H.S."/>
            <person name="Kim S.B."/>
            <person name="Han K."/>
            <person name="Lee J."/>
            <person name="Park M."/>
            <person name="Lee H.A."/>
            <person name="Lee H.Y."/>
            <person name="Lee Y."/>
            <person name="Oh S."/>
            <person name="Lee J.H."/>
            <person name="Choi E."/>
            <person name="Choi E."/>
            <person name="Lee S.E."/>
            <person name="Jeon J."/>
            <person name="Kim H."/>
            <person name="Choi G."/>
            <person name="Song H."/>
            <person name="Lee J."/>
            <person name="Lee S.C."/>
            <person name="Kwon J.K."/>
            <person name="Lee H.Y."/>
            <person name="Koo N."/>
            <person name="Hong Y."/>
            <person name="Kim R.W."/>
            <person name="Kang W.H."/>
            <person name="Huh J.H."/>
            <person name="Kang B.C."/>
            <person name="Yang T.J."/>
            <person name="Lee Y.H."/>
            <person name="Bennetzen J.L."/>
            <person name="Choi D."/>
        </authorList>
    </citation>
    <scope>NUCLEOTIDE SEQUENCE [LARGE SCALE GENOMIC DNA]</scope>
    <source>
        <strain evidence="3">cv. PBC81</strain>
    </source>
</reference>
<dbReference type="PANTHER" id="PTHR36766:SF40">
    <property type="entry name" value="DISEASE RESISTANCE PROTEIN RGA3"/>
    <property type="match status" value="1"/>
</dbReference>
<dbReference type="EMBL" id="MLFT02000011">
    <property type="protein sequence ID" value="PHT35027.1"/>
    <property type="molecule type" value="Genomic_DNA"/>
</dbReference>
<keyword evidence="1" id="KW-0611">Plant defense</keyword>
<dbReference type="Gene3D" id="3.80.10.10">
    <property type="entry name" value="Ribonuclease Inhibitor"/>
    <property type="match status" value="1"/>
</dbReference>
<comment type="caution">
    <text evidence="2">The sequence shown here is derived from an EMBL/GenBank/DDBJ whole genome shotgun (WGS) entry which is preliminary data.</text>
</comment>
<dbReference type="OrthoDB" id="1305892at2759"/>
<gene>
    <name evidence="2" type="ORF">CQW23_26827</name>
</gene>